<feature type="region of interest" description="Disordered" evidence="1">
    <location>
        <begin position="585"/>
        <end position="620"/>
    </location>
</feature>
<comment type="caution">
    <text evidence="2">The sequence shown here is derived from an EMBL/GenBank/DDBJ whole genome shotgun (WGS) entry which is preliminary data.</text>
</comment>
<dbReference type="EMBL" id="PYSW02000049">
    <property type="protein sequence ID" value="KAG2373939.1"/>
    <property type="molecule type" value="Genomic_DNA"/>
</dbReference>
<dbReference type="Proteomes" id="UP000816034">
    <property type="component" value="Unassembled WGS sequence"/>
</dbReference>
<reference evidence="2 3" key="1">
    <citation type="journal article" date="2018" name="BMC Genomics">
        <title>The genome of Naegleria lovaniensis, the basis for a comparative approach to unravel pathogenicity factors of the human pathogenic amoeba N. fowleri.</title>
        <authorList>
            <person name="Liechti N."/>
            <person name="Schurch N."/>
            <person name="Bruggmann R."/>
            <person name="Wittwer M."/>
        </authorList>
    </citation>
    <scope>NUCLEOTIDE SEQUENCE [LARGE SCALE GENOMIC DNA]</scope>
    <source>
        <strain evidence="2 3">ATCC 30569</strain>
    </source>
</reference>
<feature type="compositionally biased region" description="Polar residues" evidence="1">
    <location>
        <begin position="1"/>
        <end position="32"/>
    </location>
</feature>
<dbReference type="AlphaFoldDB" id="A0AA88KET0"/>
<protein>
    <submittedName>
        <fullName evidence="2">Uncharacterized protein</fullName>
    </submittedName>
</protein>
<organism evidence="2 3">
    <name type="scientific">Naegleria lovaniensis</name>
    <name type="common">Amoeba</name>
    <dbReference type="NCBI Taxonomy" id="51637"/>
    <lineage>
        <taxon>Eukaryota</taxon>
        <taxon>Discoba</taxon>
        <taxon>Heterolobosea</taxon>
        <taxon>Tetramitia</taxon>
        <taxon>Eutetramitia</taxon>
        <taxon>Vahlkampfiidae</taxon>
        <taxon>Naegleria</taxon>
    </lineage>
</organism>
<evidence type="ECO:0000313" key="3">
    <source>
        <dbReference type="Proteomes" id="UP000816034"/>
    </source>
</evidence>
<proteinExistence type="predicted"/>
<keyword evidence="3" id="KW-1185">Reference proteome</keyword>
<name>A0AA88KET0_NAELO</name>
<evidence type="ECO:0000256" key="1">
    <source>
        <dbReference type="SAM" id="MobiDB-lite"/>
    </source>
</evidence>
<evidence type="ECO:0000313" key="2">
    <source>
        <dbReference type="EMBL" id="KAG2373939.1"/>
    </source>
</evidence>
<feature type="compositionally biased region" description="Low complexity" evidence="1">
    <location>
        <begin position="590"/>
        <end position="600"/>
    </location>
</feature>
<gene>
    <name evidence="2" type="ORF">C9374_011604</name>
</gene>
<dbReference type="GeneID" id="68104058"/>
<feature type="compositionally biased region" description="Low complexity" evidence="1">
    <location>
        <begin position="40"/>
        <end position="59"/>
    </location>
</feature>
<sequence>MSTKLTSPSSAKKKNIPSTPLSNNNNMIQTPSSKKKKQETTTPSKAKSTTPETSTTASSNGMEDDQQHVNKNIPNSTPLKCIFSTLSNNDTSKFKFLQQECVDEIIDLDCQSSQQFDSEYILTVCKKNNGNKEFYTLNFTPQDLKNDDLSKTLKVAVKKNSSNSSILLFQNEYIDINQDHVLHTLKGTSLSISLKKYLLKYSSSLNTIEYKYSNSHVLLYLDTSTNTLYSFNYIQNVHSPLVTFKKEFKNISIFNYGHANNVDSKSDSTYYVVSMHDHFHQYIQIWNSTFNCVMKYSTISNSHILLSYQHPYIATSQCVYKLFKFTPIPFTKPMQLRNRHLTNPFIEIPKQEHNGFVYSIHDSTQWNQLEQEMVMKKNNLLRLISNQSLTLCIKQLPLIEYYQILLEYIYQHLRNESTPQRNSGQLGSDERSMKKNSNQMDMKKNSNQMDMDSTRSNTTLELLDGLFYLLSNYNQIQKSTTGMDGTMSIHISIMNQIIQYLLENYTRSHRPCLDLILKLNMLNDEQIISYLNVYGNDKYEYGIQLVLDTQYRNVQVLSMMKHIKVLSFEIIELILRLLSGKSVGENKSKTTTGTTTTTTTRNDDEQQDESSRNSRTPPPSCVSIESCMVWTQVLIHSHFGDFLRKKECLNLLQDIQLRIHQHVHELKQLALVKSELGVITSGMILPKQRHHPKLQVSEGGLRLNGAHWNQRQEHGSDLGPVVNDYHVSVNVYY</sequence>
<feature type="compositionally biased region" description="Polar residues" evidence="1">
    <location>
        <begin position="435"/>
        <end position="453"/>
    </location>
</feature>
<feature type="region of interest" description="Disordered" evidence="1">
    <location>
        <begin position="418"/>
        <end position="453"/>
    </location>
</feature>
<dbReference type="RefSeq" id="XP_044543113.1">
    <property type="nucleotide sequence ID" value="XM_044687278.1"/>
</dbReference>
<accession>A0AA88KET0</accession>
<feature type="compositionally biased region" description="Basic and acidic residues" evidence="1">
    <location>
        <begin position="601"/>
        <end position="612"/>
    </location>
</feature>
<feature type="region of interest" description="Disordered" evidence="1">
    <location>
        <begin position="1"/>
        <end position="74"/>
    </location>
</feature>